<name>A0AAN8X598_HALRR</name>
<feature type="region of interest" description="Disordered" evidence="1">
    <location>
        <begin position="794"/>
        <end position="824"/>
    </location>
</feature>
<comment type="caution">
    <text evidence="3">The sequence shown here is derived from an EMBL/GenBank/DDBJ whole genome shotgun (WGS) entry which is preliminary data.</text>
</comment>
<evidence type="ECO:0000313" key="3">
    <source>
        <dbReference type="EMBL" id="KAK7076817.1"/>
    </source>
</evidence>
<reference evidence="3 4" key="1">
    <citation type="submission" date="2023-11" db="EMBL/GenBank/DDBJ databases">
        <title>Halocaridina rubra genome assembly.</title>
        <authorList>
            <person name="Smith C."/>
        </authorList>
    </citation>
    <scope>NUCLEOTIDE SEQUENCE [LARGE SCALE GENOMIC DNA]</scope>
    <source>
        <strain evidence="3">EP-1</strain>
        <tissue evidence="3">Whole</tissue>
    </source>
</reference>
<keyword evidence="2" id="KW-0812">Transmembrane</keyword>
<organism evidence="3 4">
    <name type="scientific">Halocaridina rubra</name>
    <name type="common">Hawaiian red shrimp</name>
    <dbReference type="NCBI Taxonomy" id="373956"/>
    <lineage>
        <taxon>Eukaryota</taxon>
        <taxon>Metazoa</taxon>
        <taxon>Ecdysozoa</taxon>
        <taxon>Arthropoda</taxon>
        <taxon>Crustacea</taxon>
        <taxon>Multicrustacea</taxon>
        <taxon>Malacostraca</taxon>
        <taxon>Eumalacostraca</taxon>
        <taxon>Eucarida</taxon>
        <taxon>Decapoda</taxon>
        <taxon>Pleocyemata</taxon>
        <taxon>Caridea</taxon>
        <taxon>Atyoidea</taxon>
        <taxon>Atyidae</taxon>
        <taxon>Halocaridina</taxon>
    </lineage>
</organism>
<gene>
    <name evidence="3" type="ORF">SK128_009771</name>
</gene>
<dbReference type="AlphaFoldDB" id="A0AAN8X598"/>
<evidence type="ECO:0000313" key="4">
    <source>
        <dbReference type="Proteomes" id="UP001381693"/>
    </source>
</evidence>
<proteinExistence type="predicted"/>
<keyword evidence="2" id="KW-0472">Membrane</keyword>
<dbReference type="Proteomes" id="UP001381693">
    <property type="component" value="Unassembled WGS sequence"/>
</dbReference>
<sequence length="896" mass="96470">MARNFFRSIGFGSRDDKNMMPLENGEMWLNAQTVSGTNGSVLADINEQVISGTSSQMIPGTQAARSNVQDQFITGISASMITGSNSQMIEGANNQMMPGAQSQIPGSTGQMIPGVHTHTTNDTKAHMMPGADSQMLSGTNAPMIPGTHSQLAVATEQMMLGSNTQTMDSANNHTMPGPESQMIAGDHVQMMPGTQSQMPGSTGHTNAHTMTGTNAHIMNGAGSQMMPGTNARMMPGAQSQISRSSEQMMPRSNAQTMAIGNTNMTPESQLMSGINVQMMPGTQTKMPGSNGQMISGTNTHAIAGTNGHMMPGADSQTMPRANAQMMPGAHSRLAGTAGQIMPRLNAHTMASTNNHMMPAPDSQMMTGTNVQMMPGIRSQMPGSNGQIIPGTNTHTMAGTNTLMMPEGDAQMMQGTNDEMMPVVHSQIAKPSEKMNLLTNTQPIVGTNVHMMPGSESQMISRANVQMMPETQSHMTGSNGQMIPETCTQIMPDSNAPRQDTEMNSGTNVQMMSEQLQMNGPATQLIPGKDSHTIHEVGLHPDTKKLLIHGPSGQGMSESNERMILGTAEHNLNEQTTHTPFGQIFSVNGKDPQMMSGASGHIPEEANIHKKIPSDLQMVPEVSKPMISKVNEPTLNQETNIHGQIVTPNIQESSKQIKQRETSYSQTTSCLSTLTTDTAAGDQPFSYLQAQILNKQHLQTNSHPNIEAGDSQYPQAQLTQETQIPINSTVTVHGDSNIQTVLGTLNQTTEPMDLQTLSTALVDSFQATNQTQAEPLEELRKLQMQRVRPTQGEFSNWWESGVPNTTTQNNQPSVPKYTQSTSQTGIPNQSLEREKLLSAFTPFSAKSKTSQIIGIGCRLLWILYLLIAGLFLLIAGFQQIARDNNYTGVTMVLVGSK</sequence>
<protein>
    <submittedName>
        <fullName evidence="3">Uncharacterized protein</fullName>
    </submittedName>
</protein>
<evidence type="ECO:0000256" key="2">
    <source>
        <dbReference type="SAM" id="Phobius"/>
    </source>
</evidence>
<feature type="transmembrane region" description="Helical" evidence="2">
    <location>
        <begin position="858"/>
        <end position="876"/>
    </location>
</feature>
<accession>A0AAN8X598</accession>
<dbReference type="EMBL" id="JAXCGZ010009543">
    <property type="protein sequence ID" value="KAK7076817.1"/>
    <property type="molecule type" value="Genomic_DNA"/>
</dbReference>
<keyword evidence="4" id="KW-1185">Reference proteome</keyword>
<keyword evidence="2" id="KW-1133">Transmembrane helix</keyword>
<evidence type="ECO:0000256" key="1">
    <source>
        <dbReference type="SAM" id="MobiDB-lite"/>
    </source>
</evidence>